<feature type="domain" description="LTD" evidence="3">
    <location>
        <begin position="11"/>
        <end position="148"/>
    </location>
</feature>
<dbReference type="AlphaFoldDB" id="A0A934VL56"/>
<dbReference type="PROSITE" id="PS51841">
    <property type="entry name" value="LTD"/>
    <property type="match status" value="2"/>
</dbReference>
<accession>A0A934VL56</accession>
<dbReference type="PANTHER" id="PTHR37397:SF1">
    <property type="entry name" value="LTD DOMAIN-CONTAINING PROTEIN"/>
    <property type="match status" value="1"/>
</dbReference>
<feature type="chain" id="PRO_5037212087" evidence="2">
    <location>
        <begin position="22"/>
        <end position="867"/>
    </location>
</feature>
<gene>
    <name evidence="4" type="ORF">JIN78_02285</name>
</gene>
<evidence type="ECO:0000256" key="2">
    <source>
        <dbReference type="SAM" id="SignalP"/>
    </source>
</evidence>
<protein>
    <submittedName>
        <fullName evidence="4">Lamin tail domain-containing protein</fullName>
    </submittedName>
</protein>
<dbReference type="Gene3D" id="2.60.40.2030">
    <property type="match status" value="1"/>
</dbReference>
<keyword evidence="5" id="KW-1185">Reference proteome</keyword>
<evidence type="ECO:0000313" key="5">
    <source>
        <dbReference type="Proteomes" id="UP000604083"/>
    </source>
</evidence>
<reference evidence="4" key="1">
    <citation type="submission" date="2021-01" db="EMBL/GenBank/DDBJ databases">
        <title>Modified the classification status of verrucomicrobia.</title>
        <authorList>
            <person name="Feng X."/>
        </authorList>
    </citation>
    <scope>NUCLEOTIDE SEQUENCE</scope>
    <source>
        <strain evidence="4">KCTC 12986</strain>
    </source>
</reference>
<dbReference type="SUPFAM" id="SSF74853">
    <property type="entry name" value="Lamin A/C globular tail domain"/>
    <property type="match status" value="2"/>
</dbReference>
<organism evidence="4 5">
    <name type="scientific">Roseibacillus ishigakijimensis</name>
    <dbReference type="NCBI Taxonomy" id="454146"/>
    <lineage>
        <taxon>Bacteria</taxon>
        <taxon>Pseudomonadati</taxon>
        <taxon>Verrucomicrobiota</taxon>
        <taxon>Verrucomicrobiia</taxon>
        <taxon>Verrucomicrobiales</taxon>
        <taxon>Verrucomicrobiaceae</taxon>
        <taxon>Roseibacillus</taxon>
    </lineage>
</organism>
<dbReference type="InterPro" id="IPR001322">
    <property type="entry name" value="Lamin_tail_dom"/>
</dbReference>
<dbReference type="InterPro" id="IPR036415">
    <property type="entry name" value="Lamin_tail_dom_sf"/>
</dbReference>
<keyword evidence="2" id="KW-0732">Signal</keyword>
<dbReference type="SUPFAM" id="SSF141072">
    <property type="entry name" value="CalX-like"/>
    <property type="match status" value="2"/>
</dbReference>
<feature type="signal peptide" evidence="2">
    <location>
        <begin position="1"/>
        <end position="21"/>
    </location>
</feature>
<feature type="region of interest" description="Disordered" evidence="1">
    <location>
        <begin position="170"/>
        <end position="194"/>
    </location>
</feature>
<proteinExistence type="predicted"/>
<comment type="caution">
    <text evidence="4">The sequence shown here is derived from an EMBL/GenBank/DDBJ whole genome shotgun (WGS) entry which is preliminary data.</text>
</comment>
<dbReference type="Pfam" id="PF00932">
    <property type="entry name" value="LTD"/>
    <property type="match status" value="2"/>
</dbReference>
<evidence type="ECO:0000256" key="1">
    <source>
        <dbReference type="SAM" id="MobiDB-lite"/>
    </source>
</evidence>
<feature type="domain" description="LTD" evidence="3">
    <location>
        <begin position="307"/>
        <end position="429"/>
    </location>
</feature>
<dbReference type="Proteomes" id="UP000604083">
    <property type="component" value="Unassembled WGS sequence"/>
</dbReference>
<dbReference type="PANTHER" id="PTHR37397">
    <property type="entry name" value="SI:CH211-183D21.1"/>
    <property type="match status" value="1"/>
</dbReference>
<sequence length="867" mass="88732">MKMKSFCGLAAALTFPTATWAQITINEIDADTPGNDAAEFIELHNPGETEVNLAGHILVLFNGNDDQSYEVIELLESDVIPAGGFFVLGNPGVPNVNIEIEPGANGFLQNGADAVALYNGDTAANFDPNGGTLSPTTTDLVDAIVYGTSDSDDAELLAGLGQSIQYDEDENGAKDTQSIQRNPDGSASFVVKEPTPGATNFAEPSFTVNFAPAIVSEETGSFATLGEVVRGGDLSEALTATVAIVSGDASRVSLSTTTLNFAAEEDFASFSVDTVDNAVVDADPVLVFEVTAPGYQASQGSLVVEDDEASFPTLVINEMLVKGSGGADTEFVELFNNGDTAVDLAGYSLEVYASNSRFSAGTLLNEIEIASGSLAPGEFFTIANQHLASVYGVTPDLEVADLDINDFDITILLVNAADEVVFSTLSYDPDEEINVTANRAGEPVAPDITVVDPGGFAPAGYYLTEDGGEETGLIPFGPVSEPAPSATPGASNVSPMLTLAVSADSVSEANSEGLTFTVTRFPDTTGEATVTLSSSDIGELTVPASVTILDGESSTSFVATPVADSEIDGNQPVTVTATLDALTGQREVIVLDADAAGLQPCDILFAAAVSDTPDLFAFVAMVDLASGIQIKFTDNGWFAAGGFRSNEGVLTWTAPNEGVPAGTVVIYEDGAVSLGTIETTDGSFNLAAGGDQLFAYQGDDAAPTFLAGLQMGTDWNEDATSPNTSALPADLLSGGAFALGSGADNAVYTGPTTGSPAELKAALTEAANYTTGDNREDVDASALPGAFLFGEPSDYTVAISGCSYSGGEFVVTFTATGASDVYVSTDLQTWTPATAGAGVASGSYTDAAPPAGGKAFYLIQKAGTAAP</sequence>
<dbReference type="EMBL" id="JAENIO010000004">
    <property type="protein sequence ID" value="MBK1832877.1"/>
    <property type="molecule type" value="Genomic_DNA"/>
</dbReference>
<evidence type="ECO:0000259" key="3">
    <source>
        <dbReference type="PROSITE" id="PS51841"/>
    </source>
</evidence>
<feature type="compositionally biased region" description="Polar residues" evidence="1">
    <location>
        <begin position="174"/>
        <end position="185"/>
    </location>
</feature>
<evidence type="ECO:0000313" key="4">
    <source>
        <dbReference type="EMBL" id="MBK1832877.1"/>
    </source>
</evidence>
<dbReference type="InterPro" id="IPR038081">
    <property type="entry name" value="CalX-like_sf"/>
</dbReference>
<dbReference type="RefSeq" id="WP_200390312.1">
    <property type="nucleotide sequence ID" value="NZ_JAENIO010000004.1"/>
</dbReference>
<name>A0A934VL56_9BACT</name>